<evidence type="ECO:0000256" key="4">
    <source>
        <dbReference type="ARBA" id="ARBA00022839"/>
    </source>
</evidence>
<keyword evidence="4 9" id="KW-0269">Exonuclease</keyword>
<dbReference type="GO" id="GO:0006139">
    <property type="term" value="P:nucleobase-containing compound metabolic process"/>
    <property type="evidence" value="ECO:0007669"/>
    <property type="project" value="InterPro"/>
</dbReference>
<evidence type="ECO:0000313" key="9">
    <source>
        <dbReference type="EMBL" id="HGG92850.1"/>
    </source>
</evidence>
<evidence type="ECO:0000256" key="1">
    <source>
        <dbReference type="ARBA" id="ARBA00022722"/>
    </source>
</evidence>
<comment type="caution">
    <text evidence="9">The sequence shown here is derived from an EMBL/GenBank/DDBJ whole genome shotgun (WGS) entry which is preliminary data.</text>
</comment>
<dbReference type="InterPro" id="IPR002562">
    <property type="entry name" value="3'-5'_exonuclease_dom"/>
</dbReference>
<dbReference type="PANTHER" id="PTHR13620">
    <property type="entry name" value="3-5 EXONUCLEASE"/>
    <property type="match status" value="1"/>
</dbReference>
<organism evidence="9">
    <name type="scientific">Fundidesulfovibrio putealis</name>
    <dbReference type="NCBI Taxonomy" id="270496"/>
    <lineage>
        <taxon>Bacteria</taxon>
        <taxon>Pseudomonadati</taxon>
        <taxon>Thermodesulfobacteriota</taxon>
        <taxon>Desulfovibrionia</taxon>
        <taxon>Desulfovibrionales</taxon>
        <taxon>Desulfovibrionaceae</taxon>
        <taxon>Fundidesulfovibrio</taxon>
    </lineage>
</organism>
<keyword evidence="2" id="KW-0479">Metal-binding</keyword>
<evidence type="ECO:0000256" key="3">
    <source>
        <dbReference type="ARBA" id="ARBA00022801"/>
    </source>
</evidence>
<sequence>MTTPTAPAPDTPRALAPEELALLPQAKFEGEILVCETPQDAERALSRLMSERVLGFDTETRPTFKRGISYSPSLVQLAGEDLVVLVRAGAFGAWEALAEVLGNEGVVKAGVAVRDDLTALGKIGPVSPRGFEDVGEWAKGFGWPVTGLRNLAAALLGVRVSKKARLTNWEAQCLSAAQVCYASTDAWVSRQIYMAMRALNLPRKARAPRKKKDSPSRAFTG</sequence>
<evidence type="ECO:0000256" key="2">
    <source>
        <dbReference type="ARBA" id="ARBA00022723"/>
    </source>
</evidence>
<reference evidence="9" key="1">
    <citation type="journal article" date="2020" name="mSystems">
        <title>Genome- and Community-Level Interaction Insights into Carbon Utilization and Element Cycling Functions of Hydrothermarchaeota in Hydrothermal Sediment.</title>
        <authorList>
            <person name="Zhou Z."/>
            <person name="Liu Y."/>
            <person name="Xu W."/>
            <person name="Pan J."/>
            <person name="Luo Z.H."/>
            <person name="Li M."/>
        </authorList>
    </citation>
    <scope>NUCLEOTIDE SEQUENCE [LARGE SCALE GENOMIC DNA]</scope>
    <source>
        <strain evidence="9">SpSt-413</strain>
    </source>
</reference>
<gene>
    <name evidence="9" type="ORF">ENR59_07850</name>
</gene>
<keyword evidence="1" id="KW-0540">Nuclease</keyword>
<dbReference type="GO" id="GO:0008408">
    <property type="term" value="F:3'-5' exonuclease activity"/>
    <property type="evidence" value="ECO:0007669"/>
    <property type="project" value="InterPro"/>
</dbReference>
<evidence type="ECO:0000259" key="8">
    <source>
        <dbReference type="SMART" id="SM00474"/>
    </source>
</evidence>
<evidence type="ECO:0000256" key="6">
    <source>
        <dbReference type="ARBA" id="ARBA00040531"/>
    </source>
</evidence>
<proteinExistence type="predicted"/>
<dbReference type="InterPro" id="IPR051132">
    <property type="entry name" value="3-5_Exonuclease_domain"/>
</dbReference>
<dbReference type="PANTHER" id="PTHR13620:SF109">
    <property type="entry name" value="3'-5' EXONUCLEASE"/>
    <property type="match status" value="1"/>
</dbReference>
<dbReference type="CDD" id="cd06141">
    <property type="entry name" value="WRN_exo"/>
    <property type="match status" value="1"/>
</dbReference>
<dbReference type="InterPro" id="IPR012337">
    <property type="entry name" value="RNaseH-like_sf"/>
</dbReference>
<dbReference type="Pfam" id="PF01612">
    <property type="entry name" value="DNA_pol_A_exo1"/>
    <property type="match status" value="1"/>
</dbReference>
<evidence type="ECO:0000256" key="7">
    <source>
        <dbReference type="ARBA" id="ARBA00042761"/>
    </source>
</evidence>
<dbReference type="Gene3D" id="3.30.420.10">
    <property type="entry name" value="Ribonuclease H-like superfamily/Ribonuclease H"/>
    <property type="match status" value="1"/>
</dbReference>
<keyword evidence="3" id="KW-0378">Hydrolase</keyword>
<dbReference type="EMBL" id="DSRP01000542">
    <property type="protein sequence ID" value="HGG92850.1"/>
    <property type="molecule type" value="Genomic_DNA"/>
</dbReference>
<dbReference type="GO" id="GO:0046872">
    <property type="term" value="F:metal ion binding"/>
    <property type="evidence" value="ECO:0007669"/>
    <property type="project" value="UniProtKB-KW"/>
</dbReference>
<name>A0A7C4EJF9_9BACT</name>
<dbReference type="InterPro" id="IPR036397">
    <property type="entry name" value="RNaseH_sf"/>
</dbReference>
<keyword evidence="5" id="KW-0460">Magnesium</keyword>
<dbReference type="GO" id="GO:0003676">
    <property type="term" value="F:nucleic acid binding"/>
    <property type="evidence" value="ECO:0007669"/>
    <property type="project" value="InterPro"/>
</dbReference>
<accession>A0A7C4EJF9</accession>
<protein>
    <recommendedName>
        <fullName evidence="6">3'-5' exonuclease</fullName>
    </recommendedName>
    <alternativeName>
        <fullName evidence="7">Werner Syndrome-like exonuclease</fullName>
    </alternativeName>
</protein>
<dbReference type="SUPFAM" id="SSF53098">
    <property type="entry name" value="Ribonuclease H-like"/>
    <property type="match status" value="1"/>
</dbReference>
<dbReference type="SMART" id="SM00474">
    <property type="entry name" value="35EXOc"/>
    <property type="match status" value="1"/>
</dbReference>
<dbReference type="AlphaFoldDB" id="A0A7C4EJF9"/>
<evidence type="ECO:0000256" key="5">
    <source>
        <dbReference type="ARBA" id="ARBA00022842"/>
    </source>
</evidence>
<feature type="domain" description="3'-5' exonuclease" evidence="8">
    <location>
        <begin position="32"/>
        <end position="201"/>
    </location>
</feature>